<feature type="region of interest" description="Disordered" evidence="1">
    <location>
        <begin position="56"/>
        <end position="104"/>
    </location>
</feature>
<proteinExistence type="predicted"/>
<protein>
    <recommendedName>
        <fullName evidence="4">BED-type domain-containing protein</fullName>
    </recommendedName>
</protein>
<evidence type="ECO:0000313" key="3">
    <source>
        <dbReference type="Proteomes" id="UP000244336"/>
    </source>
</evidence>
<organism evidence="2 3">
    <name type="scientific">Panicum hallii var. hallii</name>
    <dbReference type="NCBI Taxonomy" id="1504633"/>
    <lineage>
        <taxon>Eukaryota</taxon>
        <taxon>Viridiplantae</taxon>
        <taxon>Streptophyta</taxon>
        <taxon>Embryophyta</taxon>
        <taxon>Tracheophyta</taxon>
        <taxon>Spermatophyta</taxon>
        <taxon>Magnoliopsida</taxon>
        <taxon>Liliopsida</taxon>
        <taxon>Poales</taxon>
        <taxon>Poaceae</taxon>
        <taxon>PACMAD clade</taxon>
        <taxon>Panicoideae</taxon>
        <taxon>Panicodae</taxon>
        <taxon>Paniceae</taxon>
        <taxon>Panicinae</taxon>
        <taxon>Panicum</taxon>
        <taxon>Panicum sect. Panicum</taxon>
    </lineage>
</organism>
<reference evidence="2 3" key="1">
    <citation type="submission" date="2018-04" db="EMBL/GenBank/DDBJ databases">
        <title>WGS assembly of Panicum hallii var. hallii HAL2.</title>
        <authorList>
            <person name="Lovell J."/>
            <person name="Jenkins J."/>
            <person name="Lowry D."/>
            <person name="Mamidi S."/>
            <person name="Sreedasyam A."/>
            <person name="Weng X."/>
            <person name="Barry K."/>
            <person name="Bonette J."/>
            <person name="Campitelli B."/>
            <person name="Daum C."/>
            <person name="Gordon S."/>
            <person name="Gould B."/>
            <person name="Lipzen A."/>
            <person name="MacQueen A."/>
            <person name="Palacio-Mejia J."/>
            <person name="Plott C."/>
            <person name="Shakirov E."/>
            <person name="Shu S."/>
            <person name="Yoshinaga Y."/>
            <person name="Zane M."/>
            <person name="Rokhsar D."/>
            <person name="Grimwood J."/>
            <person name="Schmutz J."/>
            <person name="Juenger T."/>
        </authorList>
    </citation>
    <scope>NUCLEOTIDE SEQUENCE [LARGE SCALE GENOMIC DNA]</scope>
    <source>
        <strain evidence="3">cv. HAL2</strain>
    </source>
</reference>
<accession>A0A2T7D4U0</accession>
<gene>
    <name evidence="2" type="ORF">GQ55_6G071200</name>
</gene>
<dbReference type="Gramene" id="PUZ50609">
    <property type="protein sequence ID" value="PUZ50609"/>
    <property type="gene ID" value="GQ55_6G071200"/>
</dbReference>
<evidence type="ECO:0000256" key="1">
    <source>
        <dbReference type="SAM" id="MobiDB-lite"/>
    </source>
</evidence>
<name>A0A2T7D4U0_9POAL</name>
<evidence type="ECO:0008006" key="4">
    <source>
        <dbReference type="Google" id="ProtNLM"/>
    </source>
</evidence>
<evidence type="ECO:0000313" key="2">
    <source>
        <dbReference type="EMBL" id="PUZ50609.1"/>
    </source>
</evidence>
<feature type="compositionally biased region" description="Basic residues" evidence="1">
    <location>
        <begin position="61"/>
        <end position="72"/>
    </location>
</feature>
<dbReference type="Proteomes" id="UP000244336">
    <property type="component" value="Chromosome 6"/>
</dbReference>
<sequence>MHQPLGLTGDEEASTTRRQPLKSAVWGSFTRNRPAAGGPATATCGECGQILRAGSSIGTSHLRRHTGTKRCQQRAAERRRQQLTAPPPGGGDQDDHPTSPPVSVEEPFFVVDGVDIPELLDDLIGKGLANIDEQSSGADQHFGADNYVAAVPQAASSSTRWFIQKKKERKGAESKKRCAREDECGLDDLSAQADFSSREKRMLPDSAGATTATAHDHSHATNKQRSQNSLHTSDYLASSFIH</sequence>
<dbReference type="AlphaFoldDB" id="A0A2T7D4U0"/>
<dbReference type="SMART" id="SM00614">
    <property type="entry name" value="ZnF_BED"/>
    <property type="match status" value="1"/>
</dbReference>
<dbReference type="EMBL" id="CM009754">
    <property type="protein sequence ID" value="PUZ50609.1"/>
    <property type="molecule type" value="Genomic_DNA"/>
</dbReference>
<feature type="region of interest" description="Disordered" evidence="1">
    <location>
        <begin position="195"/>
        <end position="231"/>
    </location>
</feature>
<feature type="region of interest" description="Disordered" evidence="1">
    <location>
        <begin position="1"/>
        <end position="42"/>
    </location>
</feature>
<keyword evidence="3" id="KW-1185">Reference proteome</keyword>